<dbReference type="InterPro" id="IPR009282">
    <property type="entry name" value="DUF937"/>
</dbReference>
<feature type="region of interest" description="Disordered" evidence="1">
    <location>
        <begin position="153"/>
        <end position="175"/>
    </location>
</feature>
<protein>
    <submittedName>
        <fullName evidence="2">DUF937 domain-containing protein</fullName>
    </submittedName>
</protein>
<organism evidence="2 3">
    <name type="scientific">Lysobacter korlensis</name>
    <dbReference type="NCBI Taxonomy" id="553636"/>
    <lineage>
        <taxon>Bacteria</taxon>
        <taxon>Pseudomonadati</taxon>
        <taxon>Pseudomonadota</taxon>
        <taxon>Gammaproteobacteria</taxon>
        <taxon>Lysobacterales</taxon>
        <taxon>Lysobacteraceae</taxon>
        <taxon>Lysobacter</taxon>
    </lineage>
</organism>
<reference evidence="2 3" key="1">
    <citation type="submission" date="2024-09" db="EMBL/GenBank/DDBJ databases">
        <authorList>
            <person name="Sun Q."/>
            <person name="Mori K."/>
        </authorList>
    </citation>
    <scope>NUCLEOTIDE SEQUENCE [LARGE SCALE GENOMIC DNA]</scope>
    <source>
        <strain evidence="2 3">KCTC 23076</strain>
    </source>
</reference>
<accession>A0ABV6RYN9</accession>
<proteinExistence type="predicted"/>
<evidence type="ECO:0000313" key="3">
    <source>
        <dbReference type="Proteomes" id="UP001589896"/>
    </source>
</evidence>
<gene>
    <name evidence="2" type="ORF">ACFFGH_30085</name>
</gene>
<keyword evidence="3" id="KW-1185">Reference proteome</keyword>
<dbReference type="Pfam" id="PF06078">
    <property type="entry name" value="DUF937"/>
    <property type="match status" value="1"/>
</dbReference>
<name>A0ABV6RYN9_9GAMM</name>
<dbReference type="EMBL" id="JBHLTG010000011">
    <property type="protein sequence ID" value="MFC0682100.1"/>
    <property type="molecule type" value="Genomic_DNA"/>
</dbReference>
<comment type="caution">
    <text evidence="2">The sequence shown here is derived from an EMBL/GenBank/DDBJ whole genome shotgun (WGS) entry which is preliminary data.</text>
</comment>
<dbReference type="RefSeq" id="WP_386675804.1">
    <property type="nucleotide sequence ID" value="NZ_JBHLTG010000011.1"/>
</dbReference>
<sequence>MPALDDLFDQIPVGDIAKRLGVEEDVARAAVHKAVPGLVSGIKANADDPNGAQSLEKALGKHRDRPVSRRSVDEIDTDDGDRIVSNVFGERRSQVTQTLADAEPKADSGLIAKVLPMIAPIVMAWLAKQAGGGGGLGGMLGGLLGGGGAKSGGAGSGLPGGLGDALGGLLGGGKR</sequence>
<dbReference type="Proteomes" id="UP001589896">
    <property type="component" value="Unassembled WGS sequence"/>
</dbReference>
<evidence type="ECO:0000313" key="2">
    <source>
        <dbReference type="EMBL" id="MFC0682100.1"/>
    </source>
</evidence>
<evidence type="ECO:0000256" key="1">
    <source>
        <dbReference type="SAM" id="MobiDB-lite"/>
    </source>
</evidence>